<dbReference type="PROSITE" id="PS50972">
    <property type="entry name" value="PTERIN_BINDING"/>
    <property type="match status" value="1"/>
</dbReference>
<comment type="catalytic activity">
    <reaction evidence="1">
        <text>(7,8-dihydropterin-6-yl)methyl diphosphate + 4-aminobenzoate = 7,8-dihydropteroate + diphosphate</text>
        <dbReference type="Rhea" id="RHEA:19949"/>
        <dbReference type="ChEBI" id="CHEBI:17836"/>
        <dbReference type="ChEBI" id="CHEBI:17839"/>
        <dbReference type="ChEBI" id="CHEBI:33019"/>
        <dbReference type="ChEBI" id="CHEBI:72950"/>
        <dbReference type="EC" id="2.5.1.15"/>
    </reaction>
</comment>
<dbReference type="GO" id="GO:0046656">
    <property type="term" value="P:folic acid biosynthetic process"/>
    <property type="evidence" value="ECO:0007669"/>
    <property type="project" value="UniProtKB-KW"/>
</dbReference>
<keyword evidence="6" id="KW-0479">Metal-binding</keyword>
<evidence type="ECO:0000313" key="11">
    <source>
        <dbReference type="Proteomes" id="UP000032417"/>
    </source>
</evidence>
<evidence type="ECO:0000259" key="9">
    <source>
        <dbReference type="PROSITE" id="PS50972"/>
    </source>
</evidence>
<keyword evidence="5" id="KW-0808">Transferase</keyword>
<evidence type="ECO:0000313" key="10">
    <source>
        <dbReference type="EMBL" id="CEA17161.1"/>
    </source>
</evidence>
<dbReference type="PANTHER" id="PTHR20941">
    <property type="entry name" value="FOLATE SYNTHESIS PROTEINS"/>
    <property type="match status" value="1"/>
</dbReference>
<dbReference type="PATRIC" id="fig|1562970.3.peg.2410"/>
<dbReference type="Gene3D" id="3.20.20.20">
    <property type="entry name" value="Dihydropteroate synthase-like"/>
    <property type="match status" value="1"/>
</dbReference>
<dbReference type="STRING" id="1562970.ING2E5B_2436"/>
<sequence>MNKSININGSLIDLSSPLVMGILNVTPDSFFKNSRKQSEKDIINRCRQIMDEGGSIIDLGAQSTTPTSKLLTAAEEAERLIPALKIIRREFPKVIVSVDTFYADVAKQAVEEFGANIVNDVSGGQIDDQMFPVIASLNVPYILMHMRGVPQTMQSMTDYDDFIQDILYYFSERKAKLNLLGVNDVIIDPGFGFSKTLSQNYELMAYLKYFHIFEEPILVGISRKSMIYKLLESTPEDSLNGTTVLNSVALLSGADILRVHDVKEAVECVKIIGKLAEYDK</sequence>
<organism evidence="10 11">
    <name type="scientific">Fermentimonas caenicola</name>
    <dbReference type="NCBI Taxonomy" id="1562970"/>
    <lineage>
        <taxon>Bacteria</taxon>
        <taxon>Pseudomonadati</taxon>
        <taxon>Bacteroidota</taxon>
        <taxon>Bacteroidia</taxon>
        <taxon>Bacteroidales</taxon>
        <taxon>Dysgonomonadaceae</taxon>
        <taxon>Fermentimonas</taxon>
    </lineage>
</organism>
<keyword evidence="7" id="KW-0460">Magnesium</keyword>
<dbReference type="AlphaFoldDB" id="A0A098C410"/>
<dbReference type="CDD" id="cd00739">
    <property type="entry name" value="DHPS"/>
    <property type="match status" value="1"/>
</dbReference>
<evidence type="ECO:0000256" key="3">
    <source>
        <dbReference type="ARBA" id="ARBA00004763"/>
    </source>
</evidence>
<protein>
    <recommendedName>
        <fullName evidence="4">dihydropteroate synthase</fullName>
        <ecNumber evidence="4">2.5.1.15</ecNumber>
    </recommendedName>
</protein>
<reference evidence="10 11" key="1">
    <citation type="submission" date="2014-08" db="EMBL/GenBank/DDBJ databases">
        <authorList>
            <person name="Wibberg D."/>
        </authorList>
    </citation>
    <scope>NUCLEOTIDE SEQUENCE [LARGE SCALE GENOMIC DNA]</scope>
    <source>
        <strain evidence="11">ING2-E5B</strain>
    </source>
</reference>
<dbReference type="KEGG" id="pbt:ING2E5B_2436"/>
<name>A0A098C410_9BACT</name>
<dbReference type="InterPro" id="IPR006390">
    <property type="entry name" value="DHP_synth_dom"/>
</dbReference>
<comment type="pathway">
    <text evidence="3">Cofactor biosynthesis; tetrahydrofolate biosynthesis; 7,8-dihydrofolate from 2-amino-4-hydroxy-6-hydroxymethyl-7,8-dihydropteridine diphosphate and 4-aminobenzoate: step 1/2.</text>
</comment>
<feature type="domain" description="Pterin-binding" evidence="9">
    <location>
        <begin position="17"/>
        <end position="270"/>
    </location>
</feature>
<comment type="cofactor">
    <cofactor evidence="2">
        <name>Mg(2+)</name>
        <dbReference type="ChEBI" id="CHEBI:18420"/>
    </cofactor>
</comment>
<dbReference type="NCBIfam" id="TIGR01496">
    <property type="entry name" value="DHPS"/>
    <property type="match status" value="1"/>
</dbReference>
<evidence type="ECO:0000256" key="6">
    <source>
        <dbReference type="ARBA" id="ARBA00022723"/>
    </source>
</evidence>
<dbReference type="InterPro" id="IPR000489">
    <property type="entry name" value="Pterin-binding_dom"/>
</dbReference>
<dbReference type="GO" id="GO:0046872">
    <property type="term" value="F:metal ion binding"/>
    <property type="evidence" value="ECO:0007669"/>
    <property type="project" value="UniProtKB-KW"/>
</dbReference>
<evidence type="ECO:0000256" key="5">
    <source>
        <dbReference type="ARBA" id="ARBA00022679"/>
    </source>
</evidence>
<dbReference type="GO" id="GO:0005829">
    <property type="term" value="C:cytosol"/>
    <property type="evidence" value="ECO:0007669"/>
    <property type="project" value="TreeGrafter"/>
</dbReference>
<dbReference type="EC" id="2.5.1.15" evidence="4"/>
<dbReference type="GO" id="GO:0046654">
    <property type="term" value="P:tetrahydrofolate biosynthetic process"/>
    <property type="evidence" value="ECO:0007669"/>
    <property type="project" value="TreeGrafter"/>
</dbReference>
<dbReference type="HOGENOM" id="CLU_008023_0_2_10"/>
<dbReference type="EMBL" id="LN515532">
    <property type="protein sequence ID" value="CEA17161.1"/>
    <property type="molecule type" value="Genomic_DNA"/>
</dbReference>
<evidence type="ECO:0000256" key="7">
    <source>
        <dbReference type="ARBA" id="ARBA00022842"/>
    </source>
</evidence>
<dbReference type="PANTHER" id="PTHR20941:SF1">
    <property type="entry name" value="FOLIC ACID SYNTHESIS PROTEIN FOL1"/>
    <property type="match status" value="1"/>
</dbReference>
<keyword evidence="11" id="KW-1185">Reference proteome</keyword>
<evidence type="ECO:0000256" key="4">
    <source>
        <dbReference type="ARBA" id="ARBA00012458"/>
    </source>
</evidence>
<dbReference type="InterPro" id="IPR045031">
    <property type="entry name" value="DHP_synth-like"/>
</dbReference>
<evidence type="ECO:0000256" key="8">
    <source>
        <dbReference type="ARBA" id="ARBA00022909"/>
    </source>
</evidence>
<dbReference type="SUPFAM" id="SSF51717">
    <property type="entry name" value="Dihydropteroate synthetase-like"/>
    <property type="match status" value="1"/>
</dbReference>
<dbReference type="Proteomes" id="UP000032417">
    <property type="component" value="Chromosome 1"/>
</dbReference>
<dbReference type="GO" id="GO:0004156">
    <property type="term" value="F:dihydropteroate synthase activity"/>
    <property type="evidence" value="ECO:0007669"/>
    <property type="project" value="UniProtKB-EC"/>
</dbReference>
<evidence type="ECO:0000256" key="1">
    <source>
        <dbReference type="ARBA" id="ARBA00000012"/>
    </source>
</evidence>
<dbReference type="OrthoDB" id="9811744at2"/>
<gene>
    <name evidence="10" type="ORF">ING2E5B_2436</name>
</gene>
<accession>A0A098C410</accession>
<proteinExistence type="predicted"/>
<dbReference type="Pfam" id="PF00809">
    <property type="entry name" value="Pterin_bind"/>
    <property type="match status" value="1"/>
</dbReference>
<evidence type="ECO:0000256" key="2">
    <source>
        <dbReference type="ARBA" id="ARBA00001946"/>
    </source>
</evidence>
<keyword evidence="8" id="KW-0289">Folate biosynthesis</keyword>
<dbReference type="InterPro" id="IPR011005">
    <property type="entry name" value="Dihydropteroate_synth-like_sf"/>
</dbReference>